<evidence type="ECO:0000313" key="2">
    <source>
        <dbReference type="Proteomes" id="UP001285441"/>
    </source>
</evidence>
<comment type="caution">
    <text evidence="1">The sequence shown here is derived from an EMBL/GenBank/DDBJ whole genome shotgun (WGS) entry which is preliminary data.</text>
</comment>
<dbReference type="AlphaFoldDB" id="A0AAE0K088"/>
<accession>A0AAE0K088</accession>
<dbReference type="Proteomes" id="UP001285441">
    <property type="component" value="Unassembled WGS sequence"/>
</dbReference>
<dbReference type="SUPFAM" id="SSF54593">
    <property type="entry name" value="Glyoxalase/Bleomycin resistance protein/Dihydroxybiphenyl dioxygenase"/>
    <property type="match status" value="1"/>
</dbReference>
<keyword evidence="2" id="KW-1185">Reference proteome</keyword>
<organism evidence="1 2">
    <name type="scientific">Podospora didyma</name>
    <dbReference type="NCBI Taxonomy" id="330526"/>
    <lineage>
        <taxon>Eukaryota</taxon>
        <taxon>Fungi</taxon>
        <taxon>Dikarya</taxon>
        <taxon>Ascomycota</taxon>
        <taxon>Pezizomycotina</taxon>
        <taxon>Sordariomycetes</taxon>
        <taxon>Sordariomycetidae</taxon>
        <taxon>Sordariales</taxon>
        <taxon>Podosporaceae</taxon>
        <taxon>Podospora</taxon>
    </lineage>
</organism>
<reference evidence="1" key="1">
    <citation type="journal article" date="2023" name="Mol. Phylogenet. Evol.">
        <title>Genome-scale phylogeny and comparative genomics of the fungal order Sordariales.</title>
        <authorList>
            <person name="Hensen N."/>
            <person name="Bonometti L."/>
            <person name="Westerberg I."/>
            <person name="Brannstrom I.O."/>
            <person name="Guillou S."/>
            <person name="Cros-Aarteil S."/>
            <person name="Calhoun S."/>
            <person name="Haridas S."/>
            <person name="Kuo A."/>
            <person name="Mondo S."/>
            <person name="Pangilinan J."/>
            <person name="Riley R."/>
            <person name="LaButti K."/>
            <person name="Andreopoulos B."/>
            <person name="Lipzen A."/>
            <person name="Chen C."/>
            <person name="Yan M."/>
            <person name="Daum C."/>
            <person name="Ng V."/>
            <person name="Clum A."/>
            <person name="Steindorff A."/>
            <person name="Ohm R.A."/>
            <person name="Martin F."/>
            <person name="Silar P."/>
            <person name="Natvig D.O."/>
            <person name="Lalanne C."/>
            <person name="Gautier V."/>
            <person name="Ament-Velasquez S.L."/>
            <person name="Kruys A."/>
            <person name="Hutchinson M.I."/>
            <person name="Powell A.J."/>
            <person name="Barry K."/>
            <person name="Miller A.N."/>
            <person name="Grigoriev I.V."/>
            <person name="Debuchy R."/>
            <person name="Gladieux P."/>
            <person name="Hiltunen Thoren M."/>
            <person name="Johannesson H."/>
        </authorList>
    </citation>
    <scope>NUCLEOTIDE SEQUENCE</scope>
    <source>
        <strain evidence="1">CBS 232.78</strain>
    </source>
</reference>
<sequence length="142" mass="15598">MASTNSEASSAQQAQVAAAAPTWKLESIAPVFCTGNLERWLEHYKALGFEVSSYGNEYGYAILDGVKVIHAQVNPYHSPTLTDGCAYLYVDDADAVFAVWSVAPHTRRHLAPRNTEYGLREGGHIDPDGNLIRYGSRIRNAE</sequence>
<evidence type="ECO:0000313" key="1">
    <source>
        <dbReference type="EMBL" id="KAK3367564.1"/>
    </source>
</evidence>
<dbReference type="EMBL" id="JAULSW010000011">
    <property type="protein sequence ID" value="KAK3367564.1"/>
    <property type="molecule type" value="Genomic_DNA"/>
</dbReference>
<proteinExistence type="predicted"/>
<dbReference type="InterPro" id="IPR029068">
    <property type="entry name" value="Glyas_Bleomycin-R_OHBP_Dase"/>
</dbReference>
<name>A0AAE0K088_9PEZI</name>
<gene>
    <name evidence="1" type="ORF">B0H63DRAFT_83716</name>
</gene>
<evidence type="ECO:0008006" key="3">
    <source>
        <dbReference type="Google" id="ProtNLM"/>
    </source>
</evidence>
<reference evidence="1" key="2">
    <citation type="submission" date="2023-06" db="EMBL/GenBank/DDBJ databases">
        <authorList>
            <consortium name="Lawrence Berkeley National Laboratory"/>
            <person name="Haridas S."/>
            <person name="Hensen N."/>
            <person name="Bonometti L."/>
            <person name="Westerberg I."/>
            <person name="Brannstrom I.O."/>
            <person name="Guillou S."/>
            <person name="Cros-Aarteil S."/>
            <person name="Calhoun S."/>
            <person name="Kuo A."/>
            <person name="Mondo S."/>
            <person name="Pangilinan J."/>
            <person name="Riley R."/>
            <person name="LaButti K."/>
            <person name="Andreopoulos B."/>
            <person name="Lipzen A."/>
            <person name="Chen C."/>
            <person name="Yanf M."/>
            <person name="Daum C."/>
            <person name="Ng V."/>
            <person name="Clum A."/>
            <person name="Steindorff A."/>
            <person name="Ohm R."/>
            <person name="Martin F."/>
            <person name="Silar P."/>
            <person name="Natvig D."/>
            <person name="Lalanne C."/>
            <person name="Gautier V."/>
            <person name="Ament-velasquez S.L."/>
            <person name="Kruys A."/>
            <person name="Hutchinson M.I."/>
            <person name="Powell A.J."/>
            <person name="Barry K."/>
            <person name="Miller A.N."/>
            <person name="Grigoriev I.V."/>
            <person name="Debuchy R."/>
            <person name="Gladieux P."/>
            <person name="Thoren M.H."/>
            <person name="Johannesson H."/>
        </authorList>
    </citation>
    <scope>NUCLEOTIDE SEQUENCE</scope>
    <source>
        <strain evidence="1">CBS 232.78</strain>
    </source>
</reference>
<dbReference type="Gene3D" id="3.10.180.10">
    <property type="entry name" value="2,3-Dihydroxybiphenyl 1,2-Dioxygenase, domain 1"/>
    <property type="match status" value="1"/>
</dbReference>
<protein>
    <recommendedName>
        <fullName evidence="3">VOC domain-containing protein</fullName>
    </recommendedName>
</protein>